<gene>
    <name evidence="1" type="ORF">SAMN02746019_00016320</name>
</gene>
<dbReference type="Proteomes" id="UP000197025">
    <property type="component" value="Unassembled WGS sequence"/>
</dbReference>
<dbReference type="Pfam" id="PF06013">
    <property type="entry name" value="WXG100"/>
    <property type="match status" value="1"/>
</dbReference>
<dbReference type="InterPro" id="IPR010310">
    <property type="entry name" value="T7SS_ESAT-6-like"/>
</dbReference>
<accession>A0A212RK84</accession>
<dbReference type="InParanoid" id="A0A212RK84"/>
<dbReference type="AlphaFoldDB" id="A0A212RK84"/>
<organism evidence="1 2">
    <name type="scientific">Thermoflexus hugenholtzii JAD2</name>
    <dbReference type="NCBI Taxonomy" id="877466"/>
    <lineage>
        <taxon>Bacteria</taxon>
        <taxon>Bacillati</taxon>
        <taxon>Chloroflexota</taxon>
        <taxon>Thermoflexia</taxon>
        <taxon>Thermoflexales</taxon>
        <taxon>Thermoflexaceae</taxon>
        <taxon>Thermoflexus</taxon>
    </lineage>
</organism>
<proteinExistence type="predicted"/>
<dbReference type="SUPFAM" id="SSF140453">
    <property type="entry name" value="EsxAB dimer-like"/>
    <property type="match status" value="1"/>
</dbReference>
<sequence length="99" mass="11033">MATPSRFDYEGMQAIAQRLAQRSADLQAYLDQMDALARTLAERCHSPFAQAIQARHARWHRAGQELAQSLQALATDLARIAAAQQAAEEREAARFARPK</sequence>
<reference evidence="2" key="1">
    <citation type="submission" date="2017-06" db="EMBL/GenBank/DDBJ databases">
        <authorList>
            <person name="Varghese N."/>
            <person name="Submissions S."/>
        </authorList>
    </citation>
    <scope>NUCLEOTIDE SEQUENCE [LARGE SCALE GENOMIC DNA]</scope>
    <source>
        <strain evidence="2">JAD2</strain>
    </source>
</reference>
<name>A0A212RK84_9CHLR</name>
<dbReference type="Gene3D" id="1.10.287.1060">
    <property type="entry name" value="ESAT-6-like"/>
    <property type="match status" value="1"/>
</dbReference>
<dbReference type="EMBL" id="FYEK01000063">
    <property type="protein sequence ID" value="SNB72697.1"/>
    <property type="molecule type" value="Genomic_DNA"/>
</dbReference>
<protein>
    <submittedName>
        <fullName evidence="1">Uncharacterized conserved protein YukE</fullName>
    </submittedName>
</protein>
<evidence type="ECO:0000313" key="1">
    <source>
        <dbReference type="EMBL" id="SNB72697.1"/>
    </source>
</evidence>
<dbReference type="InterPro" id="IPR036689">
    <property type="entry name" value="ESAT-6-like_sf"/>
</dbReference>
<keyword evidence="2" id="KW-1185">Reference proteome</keyword>
<evidence type="ECO:0000313" key="2">
    <source>
        <dbReference type="Proteomes" id="UP000197025"/>
    </source>
</evidence>